<dbReference type="SUPFAM" id="SSF51695">
    <property type="entry name" value="PLC-like phosphodiesterases"/>
    <property type="match status" value="1"/>
</dbReference>
<dbReference type="CDD" id="cd08556">
    <property type="entry name" value="GDPD"/>
    <property type="match status" value="1"/>
</dbReference>
<dbReference type="Gene3D" id="3.20.20.190">
    <property type="entry name" value="Phosphatidylinositol (PI) phosphodiesterase"/>
    <property type="match status" value="1"/>
</dbReference>
<feature type="domain" description="GP-PDE" evidence="1">
    <location>
        <begin position="27"/>
        <end position="268"/>
    </location>
</feature>
<evidence type="ECO:0000313" key="2">
    <source>
        <dbReference type="EMBL" id="PWN05145.1"/>
    </source>
</evidence>
<dbReference type="PANTHER" id="PTHR46211">
    <property type="entry name" value="GLYCEROPHOSPHORYL DIESTER PHOSPHODIESTERASE"/>
    <property type="match status" value="1"/>
</dbReference>
<dbReference type="EMBL" id="QGGB01000011">
    <property type="protein sequence ID" value="PWN05145.1"/>
    <property type="molecule type" value="Genomic_DNA"/>
</dbReference>
<dbReference type="InterPro" id="IPR017946">
    <property type="entry name" value="PLC-like_Pdiesterase_TIM-brl"/>
</dbReference>
<proteinExistence type="predicted"/>
<dbReference type="GO" id="GO:0008081">
    <property type="term" value="F:phosphoric diester hydrolase activity"/>
    <property type="evidence" value="ECO:0007669"/>
    <property type="project" value="InterPro"/>
</dbReference>
<dbReference type="Proteomes" id="UP000245533">
    <property type="component" value="Unassembled WGS sequence"/>
</dbReference>
<dbReference type="PROSITE" id="PS51704">
    <property type="entry name" value="GP_PDE"/>
    <property type="match status" value="1"/>
</dbReference>
<dbReference type="AlphaFoldDB" id="A0A316TQ64"/>
<name>A0A316TQ64_9BACT</name>
<dbReference type="InterPro" id="IPR030395">
    <property type="entry name" value="GP_PDE_dom"/>
</dbReference>
<keyword evidence="3" id="KW-1185">Reference proteome</keyword>
<dbReference type="PANTHER" id="PTHR46211:SF1">
    <property type="entry name" value="GLYCEROPHOSPHODIESTER PHOSPHODIESTERASE, CYTOPLASMIC"/>
    <property type="match status" value="1"/>
</dbReference>
<comment type="caution">
    <text evidence="2">The sequence shown here is derived from an EMBL/GenBank/DDBJ whole genome shotgun (WGS) entry which is preliminary data.</text>
</comment>
<organism evidence="2 3">
    <name type="scientific">Rhodohalobacter mucosus</name>
    <dbReference type="NCBI Taxonomy" id="2079485"/>
    <lineage>
        <taxon>Bacteria</taxon>
        <taxon>Pseudomonadati</taxon>
        <taxon>Balneolota</taxon>
        <taxon>Balneolia</taxon>
        <taxon>Balneolales</taxon>
        <taxon>Balneolaceae</taxon>
        <taxon>Rhodohalobacter</taxon>
    </lineage>
</organism>
<gene>
    <name evidence="2" type="ORF">DDZ15_15570</name>
</gene>
<accession>A0A316TQ64</accession>
<dbReference type="PROSITE" id="PS50007">
    <property type="entry name" value="PIPLC_X_DOMAIN"/>
    <property type="match status" value="1"/>
</dbReference>
<dbReference type="Pfam" id="PF03009">
    <property type="entry name" value="GDPD"/>
    <property type="match status" value="1"/>
</dbReference>
<protein>
    <recommendedName>
        <fullName evidence="1">GP-PDE domain-containing protein</fullName>
    </recommendedName>
</protein>
<evidence type="ECO:0000313" key="3">
    <source>
        <dbReference type="Proteomes" id="UP000245533"/>
    </source>
</evidence>
<evidence type="ECO:0000259" key="1">
    <source>
        <dbReference type="PROSITE" id="PS51704"/>
    </source>
</evidence>
<dbReference type="GO" id="GO:0006629">
    <property type="term" value="P:lipid metabolic process"/>
    <property type="evidence" value="ECO:0007669"/>
    <property type="project" value="InterPro"/>
</dbReference>
<sequence length="273" mass="30582">MWTHRRFSLISDCVVLKQILKPSHHSFLAVAHRGASAEAPENTMAAFELALKQGADMIEIDILPSSDGVPIVIHDTRTKRLTGIKADIRNLHSEEIARMHIQLMKNSGYGSEPIPTLNELLAWSKGKVLLNIEIKPEGFNQDDPANILSRTLSLIDRYAMQHSVLISSFSTECIRQCRKKAPAVATGLLYDKRASAGLRPIEACLRTGAVSLHTKKRRTTKKMISKAADRDIPVMVYTVNRRRRMKKLIQHGVKGIFTDKPSLLREVVLTMNS</sequence>
<reference evidence="2 3" key="1">
    <citation type="submission" date="2018-05" db="EMBL/GenBank/DDBJ databases">
        <title>Rhodohalobacter halophilus gen. nov., sp. nov., a moderately halophilic member of the family Balneolaceae.</title>
        <authorList>
            <person name="Liu Z.-W."/>
        </authorList>
    </citation>
    <scope>NUCLEOTIDE SEQUENCE [LARGE SCALE GENOMIC DNA]</scope>
    <source>
        <strain evidence="2 3">8A47</strain>
    </source>
</reference>